<organism evidence="1 2">
    <name type="scientific">Pseudomonas phage UNO-G1W1</name>
    <dbReference type="NCBI Taxonomy" id="3136609"/>
    <lineage>
        <taxon>Viruses</taxon>
        <taxon>Duplodnaviria</taxon>
        <taxon>Heunggongvirae</taxon>
        <taxon>Uroviricota</taxon>
        <taxon>Caudoviricetes</taxon>
        <taxon>Vandenendeviridae</taxon>
        <taxon>Gorskivirinae</taxon>
        <taxon>Omahavirus</taxon>
        <taxon>Omahavirus UNOG1W1</taxon>
    </lineage>
</organism>
<name>A0AAX4MV15_9CAUD</name>
<keyword evidence="2" id="KW-1185">Reference proteome</keyword>
<protein>
    <submittedName>
        <fullName evidence="1">Uncharacterized protein</fullName>
    </submittedName>
</protein>
<dbReference type="Proteomes" id="UP001447006">
    <property type="component" value="Segment"/>
</dbReference>
<evidence type="ECO:0000313" key="2">
    <source>
        <dbReference type="Proteomes" id="UP001447006"/>
    </source>
</evidence>
<proteinExistence type="predicted"/>
<accession>A0AAX4MV15</accession>
<reference evidence="1 2" key="1">
    <citation type="submission" date="2024-03" db="EMBL/GenBank/DDBJ databases">
        <title>Complete Genome Sequence of a Pseudomonas fluorescens Bacteriophage UNO-G1W1 isolated from freshwater ice in Nebraska.</title>
        <authorList>
            <person name="Neville A.J."/>
            <person name="Schulze T.T."/>
            <person name="Davis P.H."/>
        </authorList>
    </citation>
    <scope>NUCLEOTIDE SEQUENCE [LARGE SCALE GENOMIC DNA]</scope>
</reference>
<evidence type="ECO:0000313" key="1">
    <source>
        <dbReference type="EMBL" id="WYN05031.1"/>
    </source>
</evidence>
<dbReference type="EMBL" id="PP551948">
    <property type="protein sequence ID" value="WYN05031.1"/>
    <property type="molecule type" value="Genomic_DNA"/>
</dbReference>
<gene>
    <name evidence="1" type="ORF">ISREJYDI_CDS0065</name>
</gene>
<sequence>MALQKGDKVIVVSGFAGDGYDHGFQKGEIVTYTGENFPPHHRGQWYQFESDTDVGHTQYMLEEHFTRQVVLKPTAVRVSGETVQKDLPTKASYAVFNAADEIVATTADRDYARELKAALGGKRKGIRIFSYVADKEIR</sequence>